<dbReference type="EC" id="2.1.1.-" evidence="11"/>
<evidence type="ECO:0000256" key="1">
    <source>
        <dbReference type="ARBA" id="ARBA00004173"/>
    </source>
</evidence>
<dbReference type="AlphaFoldDB" id="A0A194PMD7"/>
<dbReference type="GO" id="GO:0005759">
    <property type="term" value="C:mitochondrial matrix"/>
    <property type="evidence" value="ECO:0007669"/>
    <property type="project" value="TreeGrafter"/>
</dbReference>
<dbReference type="InterPro" id="IPR029063">
    <property type="entry name" value="SAM-dependent_MTases_sf"/>
</dbReference>
<proteinExistence type="inferred from homology"/>
<evidence type="ECO:0000256" key="12">
    <source>
        <dbReference type="SAM" id="MobiDB-lite"/>
    </source>
</evidence>
<evidence type="ECO:0000313" key="14">
    <source>
        <dbReference type="Proteomes" id="UP000053268"/>
    </source>
</evidence>
<evidence type="ECO:0000256" key="8">
    <source>
        <dbReference type="ARBA" id="ARBA00023015"/>
    </source>
</evidence>
<dbReference type="Proteomes" id="UP000053268">
    <property type="component" value="Unassembled WGS sequence"/>
</dbReference>
<dbReference type="GO" id="GO:0034246">
    <property type="term" value="F:mitochondrial transcription factor activity"/>
    <property type="evidence" value="ECO:0007669"/>
    <property type="project" value="TreeGrafter"/>
</dbReference>
<keyword evidence="5 11" id="KW-0949">S-adenosyl-L-methionine</keyword>
<feature type="compositionally biased region" description="Acidic residues" evidence="12">
    <location>
        <begin position="479"/>
        <end position="491"/>
    </location>
</feature>
<gene>
    <name evidence="13" type="ORF">RR46_13501</name>
</gene>
<evidence type="ECO:0000256" key="3">
    <source>
        <dbReference type="ARBA" id="ARBA00022603"/>
    </source>
</evidence>
<dbReference type="Pfam" id="PF00398">
    <property type="entry name" value="RrnaAD"/>
    <property type="match status" value="1"/>
</dbReference>
<keyword evidence="3 11" id="KW-0489">Methyltransferase</keyword>
<evidence type="ECO:0000313" key="13">
    <source>
        <dbReference type="EMBL" id="KPI92280.1"/>
    </source>
</evidence>
<dbReference type="SUPFAM" id="SSF53335">
    <property type="entry name" value="S-adenosyl-L-methionine-dependent methyltransferases"/>
    <property type="match status" value="1"/>
</dbReference>
<evidence type="ECO:0000256" key="4">
    <source>
        <dbReference type="ARBA" id="ARBA00022679"/>
    </source>
</evidence>
<keyword evidence="10" id="KW-0804">Transcription</keyword>
<dbReference type="InterPro" id="IPR001737">
    <property type="entry name" value="KsgA/Erm"/>
</dbReference>
<dbReference type="STRING" id="66420.A0A194PMD7"/>
<evidence type="ECO:0000256" key="5">
    <source>
        <dbReference type="ARBA" id="ARBA00022691"/>
    </source>
</evidence>
<dbReference type="EMBL" id="KQ459604">
    <property type="protein sequence ID" value="KPI92280.1"/>
    <property type="molecule type" value="Genomic_DNA"/>
</dbReference>
<evidence type="ECO:0000256" key="10">
    <source>
        <dbReference type="ARBA" id="ARBA00023163"/>
    </source>
</evidence>
<keyword evidence="2 11" id="KW-0698">rRNA processing</keyword>
<dbReference type="Gene3D" id="3.40.50.150">
    <property type="entry name" value="Vaccinia Virus protein VP39"/>
    <property type="match status" value="1"/>
</dbReference>
<reference evidence="13 14" key="1">
    <citation type="journal article" date="2015" name="Nat. Commun.">
        <title>Outbred genome sequencing and CRISPR/Cas9 gene editing in butterflies.</title>
        <authorList>
            <person name="Li X."/>
            <person name="Fan D."/>
            <person name="Zhang W."/>
            <person name="Liu G."/>
            <person name="Zhang L."/>
            <person name="Zhao L."/>
            <person name="Fang X."/>
            <person name="Chen L."/>
            <person name="Dong Y."/>
            <person name="Chen Y."/>
            <person name="Ding Y."/>
            <person name="Zhao R."/>
            <person name="Feng M."/>
            <person name="Zhu Y."/>
            <person name="Feng Y."/>
            <person name="Jiang X."/>
            <person name="Zhu D."/>
            <person name="Xiang H."/>
            <person name="Feng X."/>
            <person name="Li S."/>
            <person name="Wang J."/>
            <person name="Zhang G."/>
            <person name="Kronforst M.R."/>
            <person name="Wang W."/>
        </authorList>
    </citation>
    <scope>NUCLEOTIDE SEQUENCE [LARGE SCALE GENOMIC DNA]</scope>
    <source>
        <strain evidence="13">Ya'a_city_454_Px</strain>
        <tissue evidence="13">Whole body</tissue>
    </source>
</reference>
<evidence type="ECO:0000256" key="11">
    <source>
        <dbReference type="RuleBase" id="RU362106"/>
    </source>
</evidence>
<organism evidence="13 14">
    <name type="scientific">Papilio xuthus</name>
    <name type="common">Asian swallowtail butterfly</name>
    <dbReference type="NCBI Taxonomy" id="66420"/>
    <lineage>
        <taxon>Eukaryota</taxon>
        <taxon>Metazoa</taxon>
        <taxon>Ecdysozoa</taxon>
        <taxon>Arthropoda</taxon>
        <taxon>Hexapoda</taxon>
        <taxon>Insecta</taxon>
        <taxon>Pterygota</taxon>
        <taxon>Neoptera</taxon>
        <taxon>Endopterygota</taxon>
        <taxon>Lepidoptera</taxon>
        <taxon>Glossata</taxon>
        <taxon>Ditrysia</taxon>
        <taxon>Papilionoidea</taxon>
        <taxon>Papilionidae</taxon>
        <taxon>Papilioninae</taxon>
        <taxon>Papilio</taxon>
    </lineage>
</organism>
<comment type="similarity">
    <text evidence="11">Belongs to the class I-like SAM-binding methyltransferase superfamily. rRNA adenine N(6)-methyltransferase family.</text>
</comment>
<keyword evidence="6" id="KW-0694">RNA-binding</keyword>
<dbReference type="PANTHER" id="PTHR11727:SF13">
    <property type="entry name" value="DIMETHYLADENOSINE TRANSFERASE 2, MITOCHONDRIAL"/>
    <property type="match status" value="1"/>
</dbReference>
<dbReference type="GO" id="GO:0006391">
    <property type="term" value="P:transcription initiation at mitochondrial promoter"/>
    <property type="evidence" value="ECO:0007669"/>
    <property type="project" value="TreeGrafter"/>
</dbReference>
<dbReference type="PANTHER" id="PTHR11727">
    <property type="entry name" value="DIMETHYLADENOSINE TRANSFERASE"/>
    <property type="match status" value="1"/>
</dbReference>
<keyword evidence="9" id="KW-0496">Mitochondrion</keyword>
<keyword evidence="7" id="KW-0809">Transit peptide</keyword>
<feature type="region of interest" description="Disordered" evidence="12">
    <location>
        <begin position="462"/>
        <end position="491"/>
    </location>
</feature>
<evidence type="ECO:0000256" key="9">
    <source>
        <dbReference type="ARBA" id="ARBA00023128"/>
    </source>
</evidence>
<dbReference type="GO" id="GO:0003723">
    <property type="term" value="F:RNA binding"/>
    <property type="evidence" value="ECO:0007669"/>
    <property type="project" value="UniProtKB-KW"/>
</dbReference>
<dbReference type="GO" id="GO:0000179">
    <property type="term" value="F:rRNA (adenine-N6,N6-)-dimethyltransferase activity"/>
    <property type="evidence" value="ECO:0007669"/>
    <property type="project" value="TreeGrafter"/>
</dbReference>
<keyword evidence="4 11" id="KW-0808">Transferase</keyword>
<keyword evidence="14" id="KW-1185">Reference proteome</keyword>
<evidence type="ECO:0000256" key="6">
    <source>
        <dbReference type="ARBA" id="ARBA00022884"/>
    </source>
</evidence>
<comment type="subcellular location">
    <subcellularLocation>
        <location evidence="1">Mitochondrion</location>
    </subcellularLocation>
</comment>
<evidence type="ECO:0000256" key="2">
    <source>
        <dbReference type="ARBA" id="ARBA00022552"/>
    </source>
</evidence>
<feature type="compositionally biased region" description="Basic and acidic residues" evidence="12">
    <location>
        <begin position="467"/>
        <end position="478"/>
    </location>
</feature>
<sequence>MGKTAMCQMSPLVKNHLKEDTTTLVGTVITLVYDVTASDLTGQCTVAHGSEITTQLFNRPINYIKDVSLCSPLNLYVKELWYSTSKEKVEKQPKLAADVLKYLENDSDYSKIIEKLPRPLLRKYKTPESMYLINTTTAKEIAETVRSHINEESPIVEVNPGLGFLSKELLQCTKNHLYLYETSSHFTQHLEALQHEKNKRLTYKVADFFGMWKLAFQDKMDGGNRLSELLGDLASHDKSRIINIVGAMPGLNFVKHLIFNIVFHNDTDQLGRTDLFITMPAHHYRYLTDNDIQERKFKTIPALFQTFFDCKVLIKVPKVHFLPWTYPPSGKKAALMDEYCLYLVNITQKEKLPCPADYLPLLWYFFKPHICSKTTKVIPMLEQWIPGCGVWLITRQDPPDSNKSLGPNNEDAPLPHMTIFTEFGDLNLKQKITVFKRFISWPEFEQCPFRVTMESNLPKSISQIEDDDKRRLSTHIDDIDVSDGETDEHEK</sequence>
<keyword evidence="8" id="KW-0805">Transcription regulation</keyword>
<name>A0A194PMD7_PAPXU</name>
<protein>
    <recommendedName>
        <fullName evidence="11">rRNA adenine N(6)-methyltransferase</fullName>
        <ecNumber evidence="11">2.1.1.-</ecNumber>
    </recommendedName>
</protein>
<accession>A0A194PMD7</accession>
<evidence type="ECO:0000256" key="7">
    <source>
        <dbReference type="ARBA" id="ARBA00022946"/>
    </source>
</evidence>